<dbReference type="PROSITE" id="PS00455">
    <property type="entry name" value="AMP_BINDING"/>
    <property type="match status" value="1"/>
</dbReference>
<reference evidence="2 3" key="2">
    <citation type="submission" date="2019-01" db="EMBL/GenBank/DDBJ databases">
        <title>Motilimonas pumilus sp. nov., isolated from the gut of sea cucumber (Apostichopus japonicus).</title>
        <authorList>
            <person name="Wang F.-Q."/>
            <person name="Ren L.-H."/>
            <person name="Lin Y.-W."/>
            <person name="Sun G.-H."/>
            <person name="Du Z.-J."/>
            <person name="Zhao J.-X."/>
            <person name="Liu X.-J."/>
            <person name="Liu L.-J."/>
        </authorList>
    </citation>
    <scope>NUCLEOTIDE SEQUENCE [LARGE SCALE GENOMIC DNA]</scope>
    <source>
        <strain evidence="2 3">PLHSC7-2</strain>
    </source>
</reference>
<dbReference type="Pfam" id="PF00501">
    <property type="entry name" value="AMP-binding"/>
    <property type="match status" value="1"/>
</dbReference>
<evidence type="ECO:0000313" key="2">
    <source>
        <dbReference type="EMBL" id="RJG40159.1"/>
    </source>
</evidence>
<dbReference type="OrthoDB" id="9803968at2"/>
<evidence type="ECO:0000313" key="3">
    <source>
        <dbReference type="Proteomes" id="UP000283255"/>
    </source>
</evidence>
<dbReference type="EMBL" id="QZCH01000028">
    <property type="protein sequence ID" value="RJG40159.1"/>
    <property type="molecule type" value="Genomic_DNA"/>
</dbReference>
<gene>
    <name evidence="2" type="ORF">D1Z90_17080</name>
</gene>
<dbReference type="InterPro" id="IPR000873">
    <property type="entry name" value="AMP-dep_synth/lig_dom"/>
</dbReference>
<accession>A0A418YB15</accession>
<comment type="caution">
    <text evidence="2">The sequence shown here is derived from an EMBL/GenBank/DDBJ whole genome shotgun (WGS) entry which is preliminary data.</text>
</comment>
<dbReference type="InterPro" id="IPR042099">
    <property type="entry name" value="ANL_N_sf"/>
</dbReference>
<proteinExistence type="predicted"/>
<name>A0A418YB15_9GAMM</name>
<keyword evidence="3" id="KW-1185">Reference proteome</keyword>
<dbReference type="Gene3D" id="3.40.50.12780">
    <property type="entry name" value="N-terminal domain of ligase-like"/>
    <property type="match status" value="1"/>
</dbReference>
<reference evidence="2 3" key="1">
    <citation type="submission" date="2018-09" db="EMBL/GenBank/DDBJ databases">
        <authorList>
            <person name="Wang F."/>
        </authorList>
    </citation>
    <scope>NUCLEOTIDE SEQUENCE [LARGE SCALE GENOMIC DNA]</scope>
    <source>
        <strain evidence="2 3">PLHSC7-2</strain>
    </source>
</reference>
<dbReference type="PANTHER" id="PTHR43767">
    <property type="entry name" value="LONG-CHAIN-FATTY-ACID--COA LIGASE"/>
    <property type="match status" value="1"/>
</dbReference>
<feature type="domain" description="AMP-dependent synthetase/ligase" evidence="1">
    <location>
        <begin position="18"/>
        <end position="400"/>
    </location>
</feature>
<dbReference type="PANTHER" id="PTHR43767:SF1">
    <property type="entry name" value="NONRIBOSOMAL PEPTIDE SYNTHASE PES1 (EUROFUNG)-RELATED"/>
    <property type="match status" value="1"/>
</dbReference>
<dbReference type="RefSeq" id="WP_119912009.1">
    <property type="nucleotide sequence ID" value="NZ_QZCH01000028.1"/>
</dbReference>
<dbReference type="SUPFAM" id="SSF56801">
    <property type="entry name" value="Acetyl-CoA synthetase-like"/>
    <property type="match status" value="1"/>
</dbReference>
<sequence length="553" mass="60811">MRDPQNIANHLAHMAKAQPSALAVAIQHHLGFSRQASFTELSFSQLDQECDHACWALQGFGIKATDKVVLMVTPSVDFFALTFALFRLGAVPIFVDPGMGINNLKQCFEEAKPDHFIGISKAHIARVLFGWGKTSIKSHLAVAKHSWLTTFAGIKRTYPNQGSFVAPAHEANAMAAILFTSGSTGTPKGVVYSHEMFNAQIAALRDDYGIRPGERDLATFPLFALFGPALGMASIIPDMDASKPITANPDYIKHAIDHYQCSNLFANPALLNILGQAGNTQHWQLKSIKRVISAGAPATPESIELFQSMLMPKVEIWTSYGATESLPISKIGSHELLRDTQQHTREGGGICVGYPIADVTIDIIAITDEPIALLSQAQLLKEGQIGEIIVKGAVVSRQYYHRDNATLSSKIDDDIQGGHYHRMGDLGYLDDAGKLWMCGRKSHRVSLPSGDLFTLCCERIFNEHTKVSRTALVEVSVGQTAQAALCIEANTPLDTQQKAQVIAELQQLAAQQAHTKQIQHFFFHRAFPVDVRHNAKIFREKLSVWAQQELEKQ</sequence>
<evidence type="ECO:0000259" key="1">
    <source>
        <dbReference type="Pfam" id="PF00501"/>
    </source>
</evidence>
<dbReference type="InterPro" id="IPR020845">
    <property type="entry name" value="AMP-binding_CS"/>
</dbReference>
<dbReference type="AlphaFoldDB" id="A0A418YB15"/>
<dbReference type="NCBIfam" id="NF006754">
    <property type="entry name" value="PRK09274.1"/>
    <property type="match status" value="1"/>
</dbReference>
<dbReference type="InterPro" id="IPR050237">
    <property type="entry name" value="ATP-dep_AMP-bd_enzyme"/>
</dbReference>
<dbReference type="Proteomes" id="UP000283255">
    <property type="component" value="Unassembled WGS sequence"/>
</dbReference>
<organism evidence="2 3">
    <name type="scientific">Motilimonas pumila</name>
    <dbReference type="NCBI Taxonomy" id="2303987"/>
    <lineage>
        <taxon>Bacteria</taxon>
        <taxon>Pseudomonadati</taxon>
        <taxon>Pseudomonadota</taxon>
        <taxon>Gammaproteobacteria</taxon>
        <taxon>Alteromonadales</taxon>
        <taxon>Alteromonadales genera incertae sedis</taxon>
        <taxon>Motilimonas</taxon>
    </lineage>
</organism>
<protein>
    <submittedName>
        <fullName evidence="2">Peptide synthase</fullName>
    </submittedName>
</protein>